<dbReference type="Proteomes" id="UP001205890">
    <property type="component" value="Unassembled WGS sequence"/>
</dbReference>
<gene>
    <name evidence="1" type="ORF">NK718_13365</name>
</gene>
<comment type="caution">
    <text evidence="1">The sequence shown here is derived from an EMBL/GenBank/DDBJ whole genome shotgun (WGS) entry which is preliminary data.</text>
</comment>
<evidence type="ECO:0000313" key="2">
    <source>
        <dbReference type="Proteomes" id="UP001205890"/>
    </source>
</evidence>
<dbReference type="RefSeq" id="WP_254743128.1">
    <property type="nucleotide sequence ID" value="NZ_JANCLU010000012.1"/>
</dbReference>
<dbReference type="EMBL" id="JANCLU010000012">
    <property type="protein sequence ID" value="MCP8939509.1"/>
    <property type="molecule type" value="Genomic_DNA"/>
</dbReference>
<keyword evidence="2" id="KW-1185">Reference proteome</keyword>
<organism evidence="1 2">
    <name type="scientific">Alsobacter ponti</name>
    <dbReference type="NCBI Taxonomy" id="2962936"/>
    <lineage>
        <taxon>Bacteria</taxon>
        <taxon>Pseudomonadati</taxon>
        <taxon>Pseudomonadota</taxon>
        <taxon>Alphaproteobacteria</taxon>
        <taxon>Hyphomicrobiales</taxon>
        <taxon>Alsobacteraceae</taxon>
        <taxon>Alsobacter</taxon>
    </lineage>
</organism>
<accession>A0ABT1LDE0</accession>
<name>A0ABT1LDE0_9HYPH</name>
<sequence>MQPATTRRQSRDASCVVGGGTVESLAGPAALRAAHGAAGDAAIAALSAGDVRRAKRILAQAARRARAEPGGRESLLAFQRLLLLVNLA</sequence>
<proteinExistence type="predicted"/>
<protein>
    <submittedName>
        <fullName evidence="1">Uncharacterized protein</fullName>
    </submittedName>
</protein>
<evidence type="ECO:0000313" key="1">
    <source>
        <dbReference type="EMBL" id="MCP8939509.1"/>
    </source>
</evidence>
<reference evidence="1 2" key="1">
    <citation type="submission" date="2022-07" db="EMBL/GenBank/DDBJ databases">
        <authorList>
            <person name="Li W.-J."/>
            <person name="Deng Q.-Q."/>
        </authorList>
    </citation>
    <scope>NUCLEOTIDE SEQUENCE [LARGE SCALE GENOMIC DNA]</scope>
    <source>
        <strain evidence="1 2">SYSU M60028</strain>
    </source>
</reference>